<dbReference type="AlphaFoldDB" id="A0AAW1P5T8"/>
<dbReference type="GO" id="GO:0012505">
    <property type="term" value="C:endomembrane system"/>
    <property type="evidence" value="ECO:0007669"/>
    <property type="project" value="UniProtKB-SubCell"/>
</dbReference>
<dbReference type="PRINTS" id="PR00449">
    <property type="entry name" value="RASTRNSFRMNG"/>
</dbReference>
<feature type="region of interest" description="Disordered" evidence="11">
    <location>
        <begin position="186"/>
        <end position="212"/>
    </location>
</feature>
<dbReference type="InterPro" id="IPR027417">
    <property type="entry name" value="P-loop_NTPase"/>
</dbReference>
<evidence type="ECO:0000256" key="3">
    <source>
        <dbReference type="ARBA" id="ARBA00022448"/>
    </source>
</evidence>
<sequence>MPPVVQHTFKVVVLGEGHAGKTSLVVRYVQGTFNDARKATVQASFLTKHLDIDGSQVELAIWDTAGQERYHSLAPIYFRDAHAALIVFDITDADSFTRAKSWVKELRTMVGPGILLAIAANKQDLDRDRTVPDADSKAYAQSIGASHLQTSAKTGLGLEEAFEEMAARVLQQHNAAAATQQQAAKYLPGRRQGTMRLADEATRPPPKRSACC</sequence>
<dbReference type="Gene3D" id="3.40.50.300">
    <property type="entry name" value="P-loop containing nucleotide triphosphate hydrolases"/>
    <property type="match status" value="1"/>
</dbReference>
<name>A0AAW1P5T8_9CHLO</name>
<evidence type="ECO:0000256" key="8">
    <source>
        <dbReference type="ARBA" id="ARBA00023288"/>
    </source>
</evidence>
<dbReference type="FunFam" id="3.40.50.300:FF:000550">
    <property type="entry name" value="ras-related protein Rab-21"/>
    <property type="match status" value="1"/>
</dbReference>
<keyword evidence="3" id="KW-0813">Transport</keyword>
<comment type="similarity">
    <text evidence="1">Belongs to the small GTPase superfamily. Rab family.</text>
</comment>
<comment type="caution">
    <text evidence="12">The sequence shown here is derived from an EMBL/GenBank/DDBJ whole genome shotgun (WGS) entry which is preliminary data.</text>
</comment>
<keyword evidence="5" id="KW-0653">Protein transport</keyword>
<comment type="subcellular location">
    <subcellularLocation>
        <location evidence="10">Endomembrane system</location>
        <topology evidence="10">Lipid-anchor</topology>
    </subcellularLocation>
</comment>
<evidence type="ECO:0000256" key="6">
    <source>
        <dbReference type="ARBA" id="ARBA00023134"/>
    </source>
</evidence>
<keyword evidence="7" id="KW-0472">Membrane</keyword>
<proteinExistence type="inferred from homology"/>
<dbReference type="GO" id="GO:0005525">
    <property type="term" value="F:GTP binding"/>
    <property type="evidence" value="ECO:0007669"/>
    <property type="project" value="UniProtKB-KW"/>
</dbReference>
<accession>A0AAW1P5T8</accession>
<evidence type="ECO:0000256" key="4">
    <source>
        <dbReference type="ARBA" id="ARBA00022741"/>
    </source>
</evidence>
<evidence type="ECO:0000313" key="13">
    <source>
        <dbReference type="Proteomes" id="UP001489004"/>
    </source>
</evidence>
<dbReference type="GO" id="GO:0003924">
    <property type="term" value="F:GTPase activity"/>
    <property type="evidence" value="ECO:0007669"/>
    <property type="project" value="InterPro"/>
</dbReference>
<dbReference type="PROSITE" id="PS51420">
    <property type="entry name" value="RHO"/>
    <property type="match status" value="1"/>
</dbReference>
<evidence type="ECO:0000256" key="5">
    <source>
        <dbReference type="ARBA" id="ARBA00022927"/>
    </source>
</evidence>
<evidence type="ECO:0000256" key="1">
    <source>
        <dbReference type="ARBA" id="ARBA00006270"/>
    </source>
</evidence>
<dbReference type="PROSITE" id="PS51419">
    <property type="entry name" value="RAB"/>
    <property type="match status" value="1"/>
</dbReference>
<keyword evidence="13" id="KW-1185">Reference proteome</keyword>
<dbReference type="PROSITE" id="PS51421">
    <property type="entry name" value="RAS"/>
    <property type="match status" value="1"/>
</dbReference>
<dbReference type="PANTHER" id="PTHR47978">
    <property type="match status" value="1"/>
</dbReference>
<dbReference type="InterPro" id="IPR001806">
    <property type="entry name" value="Small_GTPase"/>
</dbReference>
<dbReference type="Pfam" id="PF00071">
    <property type="entry name" value="Ras"/>
    <property type="match status" value="1"/>
</dbReference>
<dbReference type="GO" id="GO:0015031">
    <property type="term" value="P:protein transport"/>
    <property type="evidence" value="ECO:0007669"/>
    <property type="project" value="UniProtKB-KW"/>
</dbReference>
<evidence type="ECO:0000256" key="11">
    <source>
        <dbReference type="SAM" id="MobiDB-lite"/>
    </source>
</evidence>
<dbReference type="NCBIfam" id="TIGR00231">
    <property type="entry name" value="small_GTP"/>
    <property type="match status" value="1"/>
</dbReference>
<dbReference type="SMART" id="SM00175">
    <property type="entry name" value="RAB"/>
    <property type="match status" value="1"/>
</dbReference>
<evidence type="ECO:0000256" key="10">
    <source>
        <dbReference type="ARBA" id="ARBA00037868"/>
    </source>
</evidence>
<gene>
    <name evidence="12" type="ORF">WJX72_008486</name>
</gene>
<dbReference type="SUPFAM" id="SSF52540">
    <property type="entry name" value="P-loop containing nucleoside triphosphate hydrolases"/>
    <property type="match status" value="1"/>
</dbReference>
<dbReference type="SMART" id="SM00176">
    <property type="entry name" value="RAN"/>
    <property type="match status" value="1"/>
</dbReference>
<reference evidence="12 13" key="1">
    <citation type="journal article" date="2024" name="Nat. Commun.">
        <title>Phylogenomics reveals the evolutionary origins of lichenization in chlorophyte algae.</title>
        <authorList>
            <person name="Puginier C."/>
            <person name="Libourel C."/>
            <person name="Otte J."/>
            <person name="Skaloud P."/>
            <person name="Haon M."/>
            <person name="Grisel S."/>
            <person name="Petersen M."/>
            <person name="Berrin J.G."/>
            <person name="Delaux P.M."/>
            <person name="Dal Grande F."/>
            <person name="Keller J."/>
        </authorList>
    </citation>
    <scope>NUCLEOTIDE SEQUENCE [LARGE SCALE GENOMIC DNA]</scope>
    <source>
        <strain evidence="12 13">SAG 2043</strain>
    </source>
</reference>
<evidence type="ECO:0000256" key="2">
    <source>
        <dbReference type="ARBA" id="ARBA00014900"/>
    </source>
</evidence>
<keyword evidence="8" id="KW-0449">Lipoprotein</keyword>
<keyword evidence="9" id="KW-0636">Prenylation</keyword>
<dbReference type="EMBL" id="JALJOR010000018">
    <property type="protein sequence ID" value="KAK9804352.1"/>
    <property type="molecule type" value="Genomic_DNA"/>
</dbReference>
<organism evidence="12 13">
    <name type="scientific">[Myrmecia] bisecta</name>
    <dbReference type="NCBI Taxonomy" id="41462"/>
    <lineage>
        <taxon>Eukaryota</taxon>
        <taxon>Viridiplantae</taxon>
        <taxon>Chlorophyta</taxon>
        <taxon>core chlorophytes</taxon>
        <taxon>Trebouxiophyceae</taxon>
        <taxon>Trebouxiales</taxon>
        <taxon>Trebouxiaceae</taxon>
        <taxon>Myrmecia</taxon>
    </lineage>
</organism>
<keyword evidence="4" id="KW-0547">Nucleotide-binding</keyword>
<keyword evidence="6" id="KW-0342">GTP-binding</keyword>
<dbReference type="SMART" id="SM00174">
    <property type="entry name" value="RHO"/>
    <property type="match status" value="1"/>
</dbReference>
<evidence type="ECO:0000256" key="9">
    <source>
        <dbReference type="ARBA" id="ARBA00023289"/>
    </source>
</evidence>
<dbReference type="Proteomes" id="UP001489004">
    <property type="component" value="Unassembled WGS sequence"/>
</dbReference>
<evidence type="ECO:0000313" key="12">
    <source>
        <dbReference type="EMBL" id="KAK9804352.1"/>
    </source>
</evidence>
<dbReference type="InterPro" id="IPR005225">
    <property type="entry name" value="Small_GTP-bd"/>
</dbReference>
<evidence type="ECO:0000256" key="7">
    <source>
        <dbReference type="ARBA" id="ARBA00023136"/>
    </source>
</evidence>
<dbReference type="SMART" id="SM00173">
    <property type="entry name" value="RAS"/>
    <property type="match status" value="1"/>
</dbReference>
<protein>
    <recommendedName>
        <fullName evidence="2">Ras-related protein Rab-21</fullName>
    </recommendedName>
</protein>